<dbReference type="PROSITE" id="PS00107">
    <property type="entry name" value="PROTEIN_KINASE_ATP"/>
    <property type="match status" value="1"/>
</dbReference>
<dbReference type="Gene3D" id="1.25.40.10">
    <property type="entry name" value="Tetratricopeptide repeat domain"/>
    <property type="match status" value="1"/>
</dbReference>
<name>A0AAU7NYN1_9GAMM</name>
<dbReference type="InterPro" id="IPR011990">
    <property type="entry name" value="TPR-like_helical_dom_sf"/>
</dbReference>
<dbReference type="InterPro" id="IPR017441">
    <property type="entry name" value="Protein_kinase_ATP_BS"/>
</dbReference>
<keyword evidence="3 7" id="KW-0418">Kinase</keyword>
<dbReference type="EC" id="2.7.11.1" evidence="7"/>
<evidence type="ECO:0000256" key="3">
    <source>
        <dbReference type="ARBA" id="ARBA00022777"/>
    </source>
</evidence>
<dbReference type="GO" id="GO:0005524">
    <property type="term" value="F:ATP binding"/>
    <property type="evidence" value="ECO:0007669"/>
    <property type="project" value="UniProtKB-UniRule"/>
</dbReference>
<evidence type="ECO:0000259" key="6">
    <source>
        <dbReference type="PROSITE" id="PS50011"/>
    </source>
</evidence>
<proteinExistence type="predicted"/>
<evidence type="ECO:0000256" key="1">
    <source>
        <dbReference type="ARBA" id="ARBA00022679"/>
    </source>
</evidence>
<dbReference type="InterPro" id="IPR000719">
    <property type="entry name" value="Prot_kinase_dom"/>
</dbReference>
<keyword evidence="1 7" id="KW-0808">Transferase</keyword>
<reference evidence="7 8" key="1">
    <citation type="journal article" date="2024" name="Microbiology">
        <title>Methylomarinum rosea sp. nov., a novel halophilic methanotrophic bacterium from the hypersaline Lake Elton.</title>
        <authorList>
            <person name="Suleimanov R.Z."/>
            <person name="Oshkin I.Y."/>
            <person name="Danilova O.V."/>
            <person name="Suzina N.E."/>
            <person name="Dedysh S.N."/>
        </authorList>
    </citation>
    <scope>NUCLEOTIDE SEQUENCE [LARGE SCALE GENOMIC DNA]</scope>
    <source>
        <strain evidence="7 8">Ch1-1</strain>
    </source>
</reference>
<gene>
    <name evidence="7" type="ORF">Q9L42_008210</name>
</gene>
<dbReference type="AlphaFoldDB" id="A0AAU7NYN1"/>
<dbReference type="PROSITE" id="PS00108">
    <property type="entry name" value="PROTEIN_KINASE_ST"/>
    <property type="match status" value="1"/>
</dbReference>
<dbReference type="SMART" id="SM00220">
    <property type="entry name" value="S_TKc"/>
    <property type="match status" value="1"/>
</dbReference>
<keyword evidence="8" id="KW-1185">Reference proteome</keyword>
<dbReference type="Proteomes" id="UP001225378">
    <property type="component" value="Chromosome"/>
</dbReference>
<dbReference type="PANTHER" id="PTHR43289">
    <property type="entry name" value="MITOGEN-ACTIVATED PROTEIN KINASE KINASE KINASE 20-RELATED"/>
    <property type="match status" value="1"/>
</dbReference>
<dbReference type="RefSeq" id="WP_349432589.1">
    <property type="nucleotide sequence ID" value="NZ_CP157743.1"/>
</dbReference>
<dbReference type="InterPro" id="IPR011009">
    <property type="entry name" value="Kinase-like_dom_sf"/>
</dbReference>
<evidence type="ECO:0000256" key="5">
    <source>
        <dbReference type="PROSITE-ProRule" id="PRU10141"/>
    </source>
</evidence>
<dbReference type="InterPro" id="IPR008271">
    <property type="entry name" value="Ser/Thr_kinase_AS"/>
</dbReference>
<dbReference type="Gene3D" id="3.30.200.20">
    <property type="entry name" value="Phosphorylase Kinase, domain 1"/>
    <property type="match status" value="1"/>
</dbReference>
<evidence type="ECO:0000256" key="4">
    <source>
        <dbReference type="ARBA" id="ARBA00022840"/>
    </source>
</evidence>
<dbReference type="PROSITE" id="PS50011">
    <property type="entry name" value="PROTEIN_KINASE_DOM"/>
    <property type="match status" value="1"/>
</dbReference>
<evidence type="ECO:0000256" key="2">
    <source>
        <dbReference type="ARBA" id="ARBA00022741"/>
    </source>
</evidence>
<evidence type="ECO:0000313" key="8">
    <source>
        <dbReference type="Proteomes" id="UP001225378"/>
    </source>
</evidence>
<dbReference type="EMBL" id="CP157743">
    <property type="protein sequence ID" value="XBS22093.1"/>
    <property type="molecule type" value="Genomic_DNA"/>
</dbReference>
<dbReference type="SUPFAM" id="SSF56112">
    <property type="entry name" value="Protein kinase-like (PK-like)"/>
    <property type="match status" value="1"/>
</dbReference>
<sequence>MTIQVPGYTIQRQLGEGGMAAVYLAIQNSLDRLVALKILKRFDTEEQVQRFFNEGKIIASLNQRNIITIHDLGEIDRQCFLAMEYLEGGDLKQRIETGLTPDAALKQIKLIARCLDFVHQKGIIHRDIKPENILFRTDDSLVLTDFGVAKLLQTDTSLTMDGSTIGSPHYISPEQAQQRPLDPRTDIYSLGIMFYEMLTGQKPFQGDTPIETIIAHLTTEAAPLPDHLTRYQQLVDLMIATDADNRFASTADLIDYIESFQNTGSKHAITHKFNKIVAAKKTAANTSLHKLSSAPQSQRRLHAFIGLGLAITLAGATALYYFHPKEPTEPADNVLAADVAENAVAYESEHNEIQHLLDEADAILTQANLSLPALRQALAIYNQALTIAPDDARTLTGIRRVAVLDRNIRDEIDLNLSEADKAIRAFRLTTPANDNAMFYYHRALTLAPAHPEAQQGKFKIADAYADLVESNLSDFRYAKAKANLDKGLAIDPTSARLLALKNKTNAFTDAPKRLFGKVTSIFD</sequence>
<dbReference type="CDD" id="cd14014">
    <property type="entry name" value="STKc_PknB_like"/>
    <property type="match status" value="1"/>
</dbReference>
<keyword evidence="4 5" id="KW-0067">ATP-binding</keyword>
<accession>A0AAU7NYN1</accession>
<feature type="domain" description="Protein kinase" evidence="6">
    <location>
        <begin position="8"/>
        <end position="261"/>
    </location>
</feature>
<keyword evidence="2 5" id="KW-0547">Nucleotide-binding</keyword>
<protein>
    <submittedName>
        <fullName evidence="7">Serine/threonine-protein kinase</fullName>
        <ecNumber evidence="7">2.7.11.1</ecNumber>
    </submittedName>
</protein>
<feature type="binding site" evidence="5">
    <location>
        <position position="37"/>
    </location>
    <ligand>
        <name>ATP</name>
        <dbReference type="ChEBI" id="CHEBI:30616"/>
    </ligand>
</feature>
<dbReference type="Pfam" id="PF00069">
    <property type="entry name" value="Pkinase"/>
    <property type="match status" value="1"/>
</dbReference>
<dbReference type="KEGG" id="mech:Q9L42_008210"/>
<dbReference type="PANTHER" id="PTHR43289:SF6">
    <property type="entry name" value="SERINE_THREONINE-PROTEIN KINASE NEKL-3"/>
    <property type="match status" value="1"/>
</dbReference>
<dbReference type="SUPFAM" id="SSF48452">
    <property type="entry name" value="TPR-like"/>
    <property type="match status" value="1"/>
</dbReference>
<organism evidence="7 8">
    <name type="scientific">Methylomarinum roseum</name>
    <dbReference type="NCBI Taxonomy" id="3067653"/>
    <lineage>
        <taxon>Bacteria</taxon>
        <taxon>Pseudomonadati</taxon>
        <taxon>Pseudomonadota</taxon>
        <taxon>Gammaproteobacteria</taxon>
        <taxon>Methylococcales</taxon>
        <taxon>Methylococcaceae</taxon>
        <taxon>Methylomarinum</taxon>
    </lineage>
</organism>
<dbReference type="Gene3D" id="1.10.510.10">
    <property type="entry name" value="Transferase(Phosphotransferase) domain 1"/>
    <property type="match status" value="1"/>
</dbReference>
<dbReference type="GO" id="GO:0004674">
    <property type="term" value="F:protein serine/threonine kinase activity"/>
    <property type="evidence" value="ECO:0007669"/>
    <property type="project" value="UniProtKB-EC"/>
</dbReference>
<evidence type="ECO:0000313" key="7">
    <source>
        <dbReference type="EMBL" id="XBS22093.1"/>
    </source>
</evidence>